<sequence length="100" mass="11052">MVLTMIGSRGVHEGPDSKPFICISTSTTNSGPHPKSCEAAAFSVEQKYLGFSFWDLADWVLHEALQWFEPIIGTMIERHVGHQNMVGPVSMTRQGSTTIM</sequence>
<accession>A0A9N9PYR9</accession>
<organism evidence="1 2">
    <name type="scientific">Hymenoscyphus albidus</name>
    <dbReference type="NCBI Taxonomy" id="595503"/>
    <lineage>
        <taxon>Eukaryota</taxon>
        <taxon>Fungi</taxon>
        <taxon>Dikarya</taxon>
        <taxon>Ascomycota</taxon>
        <taxon>Pezizomycotina</taxon>
        <taxon>Leotiomycetes</taxon>
        <taxon>Helotiales</taxon>
        <taxon>Helotiaceae</taxon>
        <taxon>Hymenoscyphus</taxon>
    </lineage>
</organism>
<name>A0A9N9PYR9_9HELO</name>
<dbReference type="Proteomes" id="UP000701801">
    <property type="component" value="Unassembled WGS sequence"/>
</dbReference>
<dbReference type="AlphaFoldDB" id="A0A9N9PYR9"/>
<gene>
    <name evidence="1" type="ORF">HYALB_00007572</name>
</gene>
<reference evidence="1" key="1">
    <citation type="submission" date="2021-07" db="EMBL/GenBank/DDBJ databases">
        <authorList>
            <person name="Durling M."/>
        </authorList>
    </citation>
    <scope>NUCLEOTIDE SEQUENCE</scope>
</reference>
<keyword evidence="2" id="KW-1185">Reference proteome</keyword>
<evidence type="ECO:0000313" key="1">
    <source>
        <dbReference type="EMBL" id="CAG8973095.1"/>
    </source>
</evidence>
<protein>
    <submittedName>
        <fullName evidence="1">Uncharacterized protein</fullName>
    </submittedName>
</protein>
<dbReference type="EMBL" id="CAJVRM010000063">
    <property type="protein sequence ID" value="CAG8973095.1"/>
    <property type="molecule type" value="Genomic_DNA"/>
</dbReference>
<evidence type="ECO:0000313" key="2">
    <source>
        <dbReference type="Proteomes" id="UP000701801"/>
    </source>
</evidence>
<proteinExistence type="predicted"/>
<comment type="caution">
    <text evidence="1">The sequence shown here is derived from an EMBL/GenBank/DDBJ whole genome shotgun (WGS) entry which is preliminary data.</text>
</comment>